<evidence type="ECO:0000313" key="2">
    <source>
        <dbReference type="EMBL" id="MBK1787691.1"/>
    </source>
</evidence>
<feature type="signal peptide" evidence="1">
    <location>
        <begin position="1"/>
        <end position="27"/>
    </location>
</feature>
<dbReference type="Proteomes" id="UP000635245">
    <property type="component" value="Unassembled WGS sequence"/>
</dbReference>
<dbReference type="RefSeq" id="WP_200322590.1">
    <property type="nucleotide sequence ID" value="NZ_JAENJH010000007.1"/>
</dbReference>
<reference evidence="2" key="1">
    <citation type="submission" date="2020-12" db="EMBL/GenBank/DDBJ databases">
        <title>Prauserella sp. ASG 168, a novel actinomycete isolated from cave rock.</title>
        <authorList>
            <person name="Suriyachadkun C."/>
        </authorList>
    </citation>
    <scope>NUCLEOTIDE SEQUENCE</scope>
    <source>
        <strain evidence="2">ASG 168</strain>
    </source>
</reference>
<dbReference type="EMBL" id="JAENJH010000007">
    <property type="protein sequence ID" value="MBK1787691.1"/>
    <property type="molecule type" value="Genomic_DNA"/>
</dbReference>
<comment type="caution">
    <text evidence="2">The sequence shown here is derived from an EMBL/GenBank/DDBJ whole genome shotgun (WGS) entry which is preliminary data.</text>
</comment>
<proteinExistence type="predicted"/>
<gene>
    <name evidence="2" type="ORF">JHE00_25470</name>
</gene>
<dbReference type="AlphaFoldDB" id="A0A934V3V1"/>
<organism evidence="2 3">
    <name type="scientific">Prauserella cavernicola</name>
    <dbReference type="NCBI Taxonomy" id="2800127"/>
    <lineage>
        <taxon>Bacteria</taxon>
        <taxon>Bacillati</taxon>
        <taxon>Actinomycetota</taxon>
        <taxon>Actinomycetes</taxon>
        <taxon>Pseudonocardiales</taxon>
        <taxon>Pseudonocardiaceae</taxon>
        <taxon>Prauserella</taxon>
    </lineage>
</organism>
<feature type="chain" id="PRO_5037749162" description="VCBS repeat-containing protein" evidence="1">
    <location>
        <begin position="28"/>
        <end position="217"/>
    </location>
</feature>
<name>A0A934V3V1_9PSEU</name>
<dbReference type="InterPro" id="IPR028994">
    <property type="entry name" value="Integrin_alpha_N"/>
</dbReference>
<accession>A0A934V3V1</accession>
<evidence type="ECO:0000313" key="3">
    <source>
        <dbReference type="Proteomes" id="UP000635245"/>
    </source>
</evidence>
<evidence type="ECO:0008006" key="4">
    <source>
        <dbReference type="Google" id="ProtNLM"/>
    </source>
</evidence>
<dbReference type="SUPFAM" id="SSF69318">
    <property type="entry name" value="Integrin alpha N-terminal domain"/>
    <property type="match status" value="1"/>
</dbReference>
<protein>
    <recommendedName>
        <fullName evidence="4">VCBS repeat-containing protein</fullName>
    </recommendedName>
</protein>
<sequence length="217" mass="22941">MTSNVARVIVLGCATALAAATPLSAVAQQDDPGTRTIAADVDGDGTLDRVTVRQLDDSTQTLTFEVAGRTVEVTTEGEGFAPLEQPRRVDVNSDGRDEVVLARAVGANTVTFDLWSYDPVRAKIFPVSTPDGARLDVFEGGGVNATSGYTCVDHPDTGARDFVTVNAYRTEAGTFDGERTTYSVDGDLARQTDRVEFTAVDEDDPVLATEPSSCGTV</sequence>
<keyword evidence="3" id="KW-1185">Reference proteome</keyword>
<evidence type="ECO:0000256" key="1">
    <source>
        <dbReference type="SAM" id="SignalP"/>
    </source>
</evidence>
<keyword evidence="1" id="KW-0732">Signal</keyword>